<dbReference type="Proteomes" id="UP001215598">
    <property type="component" value="Unassembled WGS sequence"/>
</dbReference>
<accession>A0AAD7MYF1</accession>
<protein>
    <submittedName>
        <fullName evidence="1">Uncharacterized protein</fullName>
    </submittedName>
</protein>
<organism evidence="1 2">
    <name type="scientific">Mycena metata</name>
    <dbReference type="NCBI Taxonomy" id="1033252"/>
    <lineage>
        <taxon>Eukaryota</taxon>
        <taxon>Fungi</taxon>
        <taxon>Dikarya</taxon>
        <taxon>Basidiomycota</taxon>
        <taxon>Agaricomycotina</taxon>
        <taxon>Agaricomycetes</taxon>
        <taxon>Agaricomycetidae</taxon>
        <taxon>Agaricales</taxon>
        <taxon>Marasmiineae</taxon>
        <taxon>Mycenaceae</taxon>
        <taxon>Mycena</taxon>
    </lineage>
</organism>
<proteinExistence type="predicted"/>
<evidence type="ECO:0000313" key="1">
    <source>
        <dbReference type="EMBL" id="KAJ7736293.1"/>
    </source>
</evidence>
<comment type="caution">
    <text evidence="1">The sequence shown here is derived from an EMBL/GenBank/DDBJ whole genome shotgun (WGS) entry which is preliminary data.</text>
</comment>
<evidence type="ECO:0000313" key="2">
    <source>
        <dbReference type="Proteomes" id="UP001215598"/>
    </source>
</evidence>
<gene>
    <name evidence="1" type="ORF">B0H16DRAFT_1466738</name>
</gene>
<dbReference type="AlphaFoldDB" id="A0AAD7MYF1"/>
<reference evidence="1" key="1">
    <citation type="submission" date="2023-03" db="EMBL/GenBank/DDBJ databases">
        <title>Massive genome expansion in bonnet fungi (Mycena s.s.) driven by repeated elements and novel gene families across ecological guilds.</title>
        <authorList>
            <consortium name="Lawrence Berkeley National Laboratory"/>
            <person name="Harder C.B."/>
            <person name="Miyauchi S."/>
            <person name="Viragh M."/>
            <person name="Kuo A."/>
            <person name="Thoen E."/>
            <person name="Andreopoulos B."/>
            <person name="Lu D."/>
            <person name="Skrede I."/>
            <person name="Drula E."/>
            <person name="Henrissat B."/>
            <person name="Morin E."/>
            <person name="Kohler A."/>
            <person name="Barry K."/>
            <person name="LaButti K."/>
            <person name="Morin E."/>
            <person name="Salamov A."/>
            <person name="Lipzen A."/>
            <person name="Mereny Z."/>
            <person name="Hegedus B."/>
            <person name="Baldrian P."/>
            <person name="Stursova M."/>
            <person name="Weitz H."/>
            <person name="Taylor A."/>
            <person name="Grigoriev I.V."/>
            <person name="Nagy L.G."/>
            <person name="Martin F."/>
            <person name="Kauserud H."/>
        </authorList>
    </citation>
    <scope>NUCLEOTIDE SEQUENCE</scope>
    <source>
        <strain evidence="1">CBHHK182m</strain>
    </source>
</reference>
<keyword evidence="2" id="KW-1185">Reference proteome</keyword>
<sequence>MTQHARVFSTIINECGSAVARMRYLVKREKWRAKLNDPRGRISVRYAARVAIARTRPGVGLRLRLLSGGRVERRVGPVGLLVLLLWLFLRHKMEGNQWINREAGRGADEVYGARGGERRMIGTHVPNEVRTRIHRHRARVTGCIDARSRRMEDDVPSAKWTTQEDRARAGLVESRLGLGTLEYGVIGARKGIGSLK</sequence>
<dbReference type="EMBL" id="JARKIB010000122">
    <property type="protein sequence ID" value="KAJ7736293.1"/>
    <property type="molecule type" value="Genomic_DNA"/>
</dbReference>
<name>A0AAD7MYF1_9AGAR</name>